<proteinExistence type="predicted"/>
<evidence type="ECO:0000313" key="3">
    <source>
        <dbReference type="Proteomes" id="UP000801492"/>
    </source>
</evidence>
<protein>
    <submittedName>
        <fullName evidence="2">Uncharacterized protein</fullName>
    </submittedName>
</protein>
<feature type="region of interest" description="Disordered" evidence="1">
    <location>
        <begin position="1"/>
        <end position="93"/>
    </location>
</feature>
<dbReference type="AlphaFoldDB" id="A0A8K0DEM4"/>
<feature type="compositionally biased region" description="Low complexity" evidence="1">
    <location>
        <begin position="71"/>
        <end position="89"/>
    </location>
</feature>
<organism evidence="2 3">
    <name type="scientific">Ignelater luminosus</name>
    <name type="common">Cucubano</name>
    <name type="synonym">Pyrophorus luminosus</name>
    <dbReference type="NCBI Taxonomy" id="2038154"/>
    <lineage>
        <taxon>Eukaryota</taxon>
        <taxon>Metazoa</taxon>
        <taxon>Ecdysozoa</taxon>
        <taxon>Arthropoda</taxon>
        <taxon>Hexapoda</taxon>
        <taxon>Insecta</taxon>
        <taxon>Pterygota</taxon>
        <taxon>Neoptera</taxon>
        <taxon>Endopterygota</taxon>
        <taxon>Coleoptera</taxon>
        <taxon>Polyphaga</taxon>
        <taxon>Elateriformia</taxon>
        <taxon>Elateroidea</taxon>
        <taxon>Elateridae</taxon>
        <taxon>Agrypninae</taxon>
        <taxon>Pyrophorini</taxon>
        <taxon>Ignelater</taxon>
    </lineage>
</organism>
<feature type="region of interest" description="Disordered" evidence="1">
    <location>
        <begin position="309"/>
        <end position="348"/>
    </location>
</feature>
<evidence type="ECO:0000313" key="2">
    <source>
        <dbReference type="EMBL" id="KAF2902794.1"/>
    </source>
</evidence>
<sequence length="375" mass="41104">MDLKPKFKPLVVIQSYEDRESGRQFPSKVTERRSTLPLSETLQEKPLTRHSVSGSTVNPPPPPPPPPFDDNSAQNSSNNQQTKPKTKVAPPVPVKYSTLSYAREKQEYPQPPPCPTPDYDTISINSNSTLSKAIANRFAANESSKTSQNNNDAVEMESLESFRLNNPSNPWPKPPNTYFNRPKTALSSQLSNGSTCSSISGKKQRPVSVTIGEYPSGSLRKQPGKLDFLQNGAGDDVERNCNGSISSQFATELAHTLSRSNLRKRTESMENLLNSPAIKPQSNGSVTISLSNTLNRNFAKSTENLNNLRSAEGKSNRVTISISSGDKKSDIPNGILKNGNGNHNFHNSHKPLVQQKSITFGEIPTVINDQLLHVT</sequence>
<evidence type="ECO:0000256" key="1">
    <source>
        <dbReference type="SAM" id="MobiDB-lite"/>
    </source>
</evidence>
<comment type="caution">
    <text evidence="2">The sequence shown here is derived from an EMBL/GenBank/DDBJ whole genome shotgun (WGS) entry which is preliminary data.</text>
</comment>
<reference evidence="2" key="1">
    <citation type="submission" date="2019-08" db="EMBL/GenBank/DDBJ databases">
        <title>The genome of the North American firefly Photinus pyralis.</title>
        <authorList>
            <consortium name="Photinus pyralis genome working group"/>
            <person name="Fallon T.R."/>
            <person name="Sander Lower S.E."/>
            <person name="Weng J.-K."/>
        </authorList>
    </citation>
    <scope>NUCLEOTIDE SEQUENCE</scope>
    <source>
        <strain evidence="2">TRF0915ILg1</strain>
        <tissue evidence="2">Whole body</tissue>
    </source>
</reference>
<dbReference type="OrthoDB" id="6021951at2759"/>
<accession>A0A8K0DEM4</accession>
<feature type="compositionally biased region" description="Polar residues" evidence="1">
    <location>
        <begin position="269"/>
        <end position="284"/>
    </location>
</feature>
<feature type="region of interest" description="Disordered" evidence="1">
    <location>
        <begin position="265"/>
        <end position="284"/>
    </location>
</feature>
<feature type="compositionally biased region" description="Pro residues" evidence="1">
    <location>
        <begin position="58"/>
        <end position="68"/>
    </location>
</feature>
<dbReference type="EMBL" id="VTPC01001186">
    <property type="protein sequence ID" value="KAF2902794.1"/>
    <property type="molecule type" value="Genomic_DNA"/>
</dbReference>
<dbReference type="Proteomes" id="UP000801492">
    <property type="component" value="Unassembled WGS sequence"/>
</dbReference>
<name>A0A8K0DEM4_IGNLU</name>
<keyword evidence="3" id="KW-1185">Reference proteome</keyword>
<gene>
    <name evidence="2" type="ORF">ILUMI_03388</name>
</gene>